<evidence type="ECO:0000259" key="3">
    <source>
        <dbReference type="PROSITE" id="PS50994"/>
    </source>
</evidence>
<dbReference type="PROSITE" id="PS50994">
    <property type="entry name" value="INTEGRASE"/>
    <property type="match status" value="1"/>
</dbReference>
<keyword evidence="1" id="KW-0378">Hydrolase</keyword>
<dbReference type="Pfam" id="PF00665">
    <property type="entry name" value="rve"/>
    <property type="match status" value="1"/>
</dbReference>
<evidence type="ECO:0000256" key="2">
    <source>
        <dbReference type="SAM" id="MobiDB-lite"/>
    </source>
</evidence>
<dbReference type="Pfam" id="PF22936">
    <property type="entry name" value="Pol_BBD"/>
    <property type="match status" value="1"/>
</dbReference>
<dbReference type="EMBL" id="KQ483592">
    <property type="protein sequence ID" value="KYP45414.1"/>
    <property type="molecule type" value="Genomic_DNA"/>
</dbReference>
<dbReference type="Pfam" id="PF14223">
    <property type="entry name" value="Retrotran_gag_2"/>
    <property type="match status" value="1"/>
</dbReference>
<feature type="compositionally biased region" description="Low complexity" evidence="2">
    <location>
        <begin position="169"/>
        <end position="178"/>
    </location>
</feature>
<dbReference type="GO" id="GO:0015074">
    <property type="term" value="P:DNA integration"/>
    <property type="evidence" value="ECO:0007669"/>
    <property type="project" value="InterPro"/>
</dbReference>
<dbReference type="GO" id="GO:0006508">
    <property type="term" value="P:proteolysis"/>
    <property type="evidence" value="ECO:0007669"/>
    <property type="project" value="UniProtKB-KW"/>
</dbReference>
<evidence type="ECO:0000313" key="5">
    <source>
        <dbReference type="Proteomes" id="UP000075243"/>
    </source>
</evidence>
<dbReference type="Pfam" id="PF13976">
    <property type="entry name" value="gag_pre-integrs"/>
    <property type="match status" value="1"/>
</dbReference>
<feature type="domain" description="Integrase catalytic" evidence="3">
    <location>
        <begin position="442"/>
        <end position="567"/>
    </location>
</feature>
<dbReference type="SUPFAM" id="SSF57756">
    <property type="entry name" value="Retrovirus zinc finger-like domains"/>
    <property type="match status" value="1"/>
</dbReference>
<keyword evidence="5" id="KW-1185">Reference proteome</keyword>
<dbReference type="InterPro" id="IPR054722">
    <property type="entry name" value="PolX-like_BBD"/>
</dbReference>
<protein>
    <submittedName>
        <fullName evidence="4">Retrovirus-related Pol polyprotein from transposon TNT 1-94</fullName>
    </submittedName>
</protein>
<dbReference type="AlphaFoldDB" id="A0A151RSA4"/>
<keyword evidence="1" id="KW-0645">Protease</keyword>
<gene>
    <name evidence="4" type="ORF">KK1_033047</name>
</gene>
<proteinExistence type="predicted"/>
<dbReference type="GO" id="GO:0008233">
    <property type="term" value="F:peptidase activity"/>
    <property type="evidence" value="ECO:0007669"/>
    <property type="project" value="UniProtKB-KW"/>
</dbReference>
<feature type="region of interest" description="Disordered" evidence="2">
    <location>
        <begin position="142"/>
        <end position="178"/>
    </location>
</feature>
<organism evidence="4 5">
    <name type="scientific">Cajanus cajan</name>
    <name type="common">Pigeon pea</name>
    <name type="synonym">Cajanus indicus</name>
    <dbReference type="NCBI Taxonomy" id="3821"/>
    <lineage>
        <taxon>Eukaryota</taxon>
        <taxon>Viridiplantae</taxon>
        <taxon>Streptophyta</taxon>
        <taxon>Embryophyta</taxon>
        <taxon>Tracheophyta</taxon>
        <taxon>Spermatophyta</taxon>
        <taxon>Magnoliopsida</taxon>
        <taxon>eudicotyledons</taxon>
        <taxon>Gunneridae</taxon>
        <taxon>Pentapetalae</taxon>
        <taxon>rosids</taxon>
        <taxon>fabids</taxon>
        <taxon>Fabales</taxon>
        <taxon>Fabaceae</taxon>
        <taxon>Papilionoideae</taxon>
        <taxon>50 kb inversion clade</taxon>
        <taxon>NPAAA clade</taxon>
        <taxon>indigoferoid/millettioid clade</taxon>
        <taxon>Phaseoleae</taxon>
        <taxon>Cajanus</taxon>
    </lineage>
</organism>
<dbReference type="PANTHER" id="PTHR42648:SF26">
    <property type="entry name" value="INTEGRASE CATALYTIC DOMAIN-CONTAINING PROTEIN"/>
    <property type="match status" value="1"/>
</dbReference>
<dbReference type="Gramene" id="C.cajan_30487.t">
    <property type="protein sequence ID" value="C.cajan_30487.t.cds1"/>
    <property type="gene ID" value="C.cajan_30487"/>
</dbReference>
<dbReference type="GO" id="GO:0008270">
    <property type="term" value="F:zinc ion binding"/>
    <property type="evidence" value="ECO:0007669"/>
    <property type="project" value="InterPro"/>
</dbReference>
<name>A0A151RSA4_CAJCA</name>
<dbReference type="InterPro" id="IPR001584">
    <property type="entry name" value="Integrase_cat-core"/>
</dbReference>
<dbReference type="Proteomes" id="UP000075243">
    <property type="component" value="Unassembled WGS sequence"/>
</dbReference>
<dbReference type="InterPro" id="IPR036397">
    <property type="entry name" value="RNaseH_sf"/>
</dbReference>
<dbReference type="Gene3D" id="3.30.420.10">
    <property type="entry name" value="Ribonuclease H-like superfamily/Ribonuclease H"/>
    <property type="match status" value="1"/>
</dbReference>
<dbReference type="OMA" id="NSHAMIP"/>
<dbReference type="InterPro" id="IPR036875">
    <property type="entry name" value="Znf_CCHC_sf"/>
</dbReference>
<dbReference type="PANTHER" id="PTHR42648">
    <property type="entry name" value="TRANSPOSASE, PUTATIVE-RELATED"/>
    <property type="match status" value="1"/>
</dbReference>
<dbReference type="SUPFAM" id="SSF53098">
    <property type="entry name" value="Ribonuclease H-like"/>
    <property type="match status" value="1"/>
</dbReference>
<evidence type="ECO:0000313" key="4">
    <source>
        <dbReference type="EMBL" id="KYP45414.1"/>
    </source>
</evidence>
<evidence type="ECO:0000256" key="1">
    <source>
        <dbReference type="ARBA" id="ARBA00022670"/>
    </source>
</evidence>
<accession>A0A151RSA4</accession>
<dbReference type="InterPro" id="IPR039537">
    <property type="entry name" value="Retrotran_Ty1/copia-like"/>
</dbReference>
<sequence>MEPQFKVRMVGYEWCHQIWSNLETYFVSQTKARVKQLKIQLRATKKSTTIHQYLLEIKKIVDTLAAIGSPLDIAEHIDAIFDGLPEDYDPFTTSVLTRTDEYTVEQIEALPMAQEEQLEKHKRNDSTPLQANMTQSNFQTRKQTTNERGVFNHNGTNGRSYQRGRGRGRSNQNFGRGNKQQCQVCGKIGHIAFYCWHRYDQQFAEPNFNNNTNSTNSGTSQQMQAMFVGSQTMPYDDQWYPDSGATNHLTPDLNNLGSRTTTIGQDKIHMGNGQAIGINHTGTSMFHTRMSPKVFILKDLLHVPHITKNLLSVSKLCRDNEVYLEFHINHCFVKSQDSKEILLQGNLKNGLYVFDAVKFLKPDANSAAYVPTVSTILNVQRYEKSYVVWHNRLSHASRKIVEAVMKTCNIPLTVHNNKDFSVCKSCCIGKSHALPFSDSNNLYNAPLELIYSDVWGPSHYVSREGFRYYVHFTDAYSKCTWVYLMHNKYETAHHFTHFKTMAENQFGRKIKMFQSDGRKEFTYLTKFFNANGIIHRLSCSHTHPQNGTTERKHSHIIEIGIFIWSPS</sequence>
<dbReference type="InterPro" id="IPR012337">
    <property type="entry name" value="RNaseH-like_sf"/>
</dbReference>
<dbReference type="InterPro" id="IPR025724">
    <property type="entry name" value="GAG-pre-integrase_dom"/>
</dbReference>
<reference evidence="4" key="1">
    <citation type="journal article" date="2012" name="Nat. Biotechnol.">
        <title>Draft genome sequence of pigeonpea (Cajanus cajan), an orphan legume crop of resource-poor farmers.</title>
        <authorList>
            <person name="Varshney R.K."/>
            <person name="Chen W."/>
            <person name="Li Y."/>
            <person name="Bharti A.K."/>
            <person name="Saxena R.K."/>
            <person name="Schlueter J.A."/>
            <person name="Donoghue M.T."/>
            <person name="Azam S."/>
            <person name="Fan G."/>
            <person name="Whaley A.M."/>
            <person name="Farmer A.D."/>
            <person name="Sheridan J."/>
            <person name="Iwata A."/>
            <person name="Tuteja R."/>
            <person name="Penmetsa R.V."/>
            <person name="Wu W."/>
            <person name="Upadhyaya H.D."/>
            <person name="Yang S.P."/>
            <person name="Shah T."/>
            <person name="Saxena K.B."/>
            <person name="Michael T."/>
            <person name="McCombie W.R."/>
            <person name="Yang B."/>
            <person name="Zhang G."/>
            <person name="Yang H."/>
            <person name="Wang J."/>
            <person name="Spillane C."/>
            <person name="Cook D.R."/>
            <person name="May G.D."/>
            <person name="Xu X."/>
            <person name="Jackson S.A."/>
        </authorList>
    </citation>
    <scope>NUCLEOTIDE SEQUENCE [LARGE SCALE GENOMIC DNA]</scope>
</reference>
<dbReference type="GO" id="GO:0003676">
    <property type="term" value="F:nucleic acid binding"/>
    <property type="evidence" value="ECO:0007669"/>
    <property type="project" value="InterPro"/>
</dbReference>